<sequence>MTHHPESDGGPSDRAAPLPAAPLLELRGVSRRFPGVLALDKVDFQLRPGEVHVLFGENGAGKSTMISMIAGALRPSEGEFRFRGEPVELNSVHHARGLGISAVFQEFSLVPQMTVEENLFLGAESTRLGLLDRRALHDRADAILKRLGFPLRPRDRVLHLTRAEQQMVEIAKAFRSELSVLILDEPTASLTERETAQLFKLIEQVKAQGVGVIYITHRLSEIRRIGDRITVLRDGRYVATVDAQTTPEGELVRLMTGRVYDELFPKVRFKPGRELLSVERLTTASGSVVEASLSVCAGEIVGLAGLVGSGKSEVARACFGLEKIAEGHVRLKGEEVTGQGPKRMLKRGFFYVPPDRRDEGLMMMRPVRENVSLPSLTLAPFGNGALLDRRGETDRVRRLAEQLNLQPPRIERAVEAFSGGNQQKVLLAKSRTRPVQVFAFDEPTVGVDVGTRVAIYEFIRDLCEAGAGILLISSDLPEVLNLSNRAYVFYRGRVQAELAGDEITEEKVLSHFFERDAA</sequence>
<dbReference type="GO" id="GO:0016887">
    <property type="term" value="F:ATP hydrolysis activity"/>
    <property type="evidence" value="ECO:0007669"/>
    <property type="project" value="InterPro"/>
</dbReference>
<feature type="domain" description="ABC transporter" evidence="10">
    <location>
        <begin position="24"/>
        <end position="259"/>
    </location>
</feature>
<dbReference type="GO" id="GO:0005524">
    <property type="term" value="F:ATP binding"/>
    <property type="evidence" value="ECO:0007669"/>
    <property type="project" value="UniProtKB-KW"/>
</dbReference>
<dbReference type="RefSeq" id="WP_085124759.1">
    <property type="nucleotide sequence ID" value="NZ_FWZX01000021.1"/>
</dbReference>
<dbReference type="SUPFAM" id="SSF52540">
    <property type="entry name" value="P-loop containing nucleoside triphosphate hydrolases"/>
    <property type="match status" value="2"/>
</dbReference>
<evidence type="ECO:0000256" key="5">
    <source>
        <dbReference type="ARBA" id="ARBA00022737"/>
    </source>
</evidence>
<dbReference type="Pfam" id="PF00005">
    <property type="entry name" value="ABC_tran"/>
    <property type="match status" value="2"/>
</dbReference>
<evidence type="ECO:0000256" key="7">
    <source>
        <dbReference type="ARBA" id="ARBA00022840"/>
    </source>
</evidence>
<dbReference type="CDD" id="cd03216">
    <property type="entry name" value="ABC_Carb_Monos_I"/>
    <property type="match status" value="1"/>
</dbReference>
<keyword evidence="12" id="KW-1185">Reference proteome</keyword>
<dbReference type="SMART" id="SM00382">
    <property type="entry name" value="AAA"/>
    <property type="match status" value="2"/>
</dbReference>
<keyword evidence="4" id="KW-0762">Sugar transport</keyword>
<keyword evidence="3" id="KW-1003">Cell membrane</keyword>
<dbReference type="PANTHER" id="PTHR43790">
    <property type="entry name" value="CARBOHYDRATE TRANSPORT ATP-BINDING PROTEIN MG119-RELATED"/>
    <property type="match status" value="1"/>
</dbReference>
<comment type="subcellular location">
    <subcellularLocation>
        <location evidence="1">Cell membrane</location>
        <topology evidence="1">Peripheral membrane protein</topology>
    </subcellularLocation>
</comment>
<dbReference type="CDD" id="cd03215">
    <property type="entry name" value="ABC_Carb_Monos_II"/>
    <property type="match status" value="1"/>
</dbReference>
<dbReference type="InterPro" id="IPR003593">
    <property type="entry name" value="AAA+_ATPase"/>
</dbReference>
<dbReference type="InterPro" id="IPR027417">
    <property type="entry name" value="P-loop_NTPase"/>
</dbReference>
<evidence type="ECO:0000256" key="6">
    <source>
        <dbReference type="ARBA" id="ARBA00022741"/>
    </source>
</evidence>
<dbReference type="STRING" id="560819.SAMN05428998_12120"/>
<proteinExistence type="predicted"/>
<dbReference type="FunFam" id="3.40.50.300:FF:000127">
    <property type="entry name" value="Ribose import ATP-binding protein RbsA"/>
    <property type="match status" value="1"/>
</dbReference>
<dbReference type="InterPro" id="IPR003439">
    <property type="entry name" value="ABC_transporter-like_ATP-bd"/>
</dbReference>
<dbReference type="Proteomes" id="UP000192917">
    <property type="component" value="Unassembled WGS sequence"/>
</dbReference>
<dbReference type="PANTHER" id="PTHR43790:SF9">
    <property type="entry name" value="GALACTOFURANOSE TRANSPORTER ATP-BINDING PROTEIN YTFR"/>
    <property type="match status" value="1"/>
</dbReference>
<evidence type="ECO:0000256" key="4">
    <source>
        <dbReference type="ARBA" id="ARBA00022597"/>
    </source>
</evidence>
<keyword evidence="9" id="KW-0472">Membrane</keyword>
<dbReference type="PROSITE" id="PS50893">
    <property type="entry name" value="ABC_TRANSPORTER_2"/>
    <property type="match status" value="2"/>
</dbReference>
<reference evidence="11 12" key="1">
    <citation type="submission" date="2017-04" db="EMBL/GenBank/DDBJ databases">
        <authorList>
            <person name="Afonso C.L."/>
            <person name="Miller P.J."/>
            <person name="Scott M.A."/>
            <person name="Spackman E."/>
            <person name="Goraichik I."/>
            <person name="Dimitrov K.M."/>
            <person name="Suarez D.L."/>
            <person name="Swayne D.E."/>
        </authorList>
    </citation>
    <scope>NUCLEOTIDE SEQUENCE [LARGE SCALE GENOMIC DNA]</scope>
    <source>
        <strain evidence="11 12">USBA 355</strain>
    </source>
</reference>
<keyword evidence="6" id="KW-0547">Nucleotide-binding</keyword>
<evidence type="ECO:0000256" key="3">
    <source>
        <dbReference type="ARBA" id="ARBA00022475"/>
    </source>
</evidence>
<dbReference type="GO" id="GO:0005886">
    <property type="term" value="C:plasma membrane"/>
    <property type="evidence" value="ECO:0007669"/>
    <property type="project" value="UniProtKB-SubCell"/>
</dbReference>
<feature type="domain" description="ABC transporter" evidence="10">
    <location>
        <begin position="273"/>
        <end position="516"/>
    </location>
</feature>
<keyword evidence="7 11" id="KW-0067">ATP-binding</keyword>
<evidence type="ECO:0000256" key="2">
    <source>
        <dbReference type="ARBA" id="ARBA00022448"/>
    </source>
</evidence>
<dbReference type="Gene3D" id="3.40.50.300">
    <property type="entry name" value="P-loop containing nucleotide triphosphate hydrolases"/>
    <property type="match status" value="2"/>
</dbReference>
<gene>
    <name evidence="11" type="ORF">SAMN05428998_12120</name>
</gene>
<keyword evidence="5" id="KW-0677">Repeat</keyword>
<name>A0A1Y6CCA1_9PROT</name>
<organism evidence="11 12">
    <name type="scientific">Tistlia consotensis USBA 355</name>
    <dbReference type="NCBI Taxonomy" id="560819"/>
    <lineage>
        <taxon>Bacteria</taxon>
        <taxon>Pseudomonadati</taxon>
        <taxon>Pseudomonadota</taxon>
        <taxon>Alphaproteobacteria</taxon>
        <taxon>Rhodospirillales</taxon>
        <taxon>Rhodovibrionaceae</taxon>
        <taxon>Tistlia</taxon>
    </lineage>
</organism>
<evidence type="ECO:0000256" key="8">
    <source>
        <dbReference type="ARBA" id="ARBA00022967"/>
    </source>
</evidence>
<protein>
    <submittedName>
        <fullName evidence="11">Monosaccharide ABC transporter ATP-binding protein, CUT2 family</fullName>
    </submittedName>
</protein>
<dbReference type="InterPro" id="IPR050107">
    <property type="entry name" value="ABC_carbohydrate_import_ATPase"/>
</dbReference>
<evidence type="ECO:0000256" key="1">
    <source>
        <dbReference type="ARBA" id="ARBA00004202"/>
    </source>
</evidence>
<keyword evidence="2" id="KW-0813">Transport</keyword>
<dbReference type="AlphaFoldDB" id="A0A1Y6CCA1"/>
<dbReference type="EMBL" id="FWZX01000021">
    <property type="protein sequence ID" value="SMF56622.1"/>
    <property type="molecule type" value="Genomic_DNA"/>
</dbReference>
<evidence type="ECO:0000259" key="10">
    <source>
        <dbReference type="PROSITE" id="PS50893"/>
    </source>
</evidence>
<accession>A0A1Y6CCA1</accession>
<evidence type="ECO:0000256" key="9">
    <source>
        <dbReference type="ARBA" id="ARBA00023136"/>
    </source>
</evidence>
<keyword evidence="8" id="KW-1278">Translocase</keyword>
<evidence type="ECO:0000313" key="12">
    <source>
        <dbReference type="Proteomes" id="UP000192917"/>
    </source>
</evidence>
<evidence type="ECO:0000313" key="11">
    <source>
        <dbReference type="EMBL" id="SMF56622.1"/>
    </source>
</evidence>